<reference evidence="2 3" key="1">
    <citation type="journal article" date="2018" name="Plant J.">
        <title>Genome sequences of Chlorella sorokiniana UTEX 1602 and Micractinium conductrix SAG 241.80: implications to maltose excretion by a green alga.</title>
        <authorList>
            <person name="Arriola M.B."/>
            <person name="Velmurugan N."/>
            <person name="Zhang Y."/>
            <person name="Plunkett M.H."/>
            <person name="Hondzo H."/>
            <person name="Barney B.M."/>
        </authorList>
    </citation>
    <scope>NUCLEOTIDE SEQUENCE [LARGE SCALE GENOMIC DNA]</scope>
    <source>
        <strain evidence="2 3">SAG 241.80</strain>
    </source>
</reference>
<gene>
    <name evidence="2" type="ORF">C2E20_7297</name>
</gene>
<dbReference type="Proteomes" id="UP000239649">
    <property type="component" value="Unassembled WGS sequence"/>
</dbReference>
<sequence>MDVQMWQKTGAVLAYEPGADNAVLRVNRSPAFEFGNGRDEGRELAGGINQETTAVMQQARAVVEGRLDAARATTGYWRHSAGLEIDQPLGEGVTLHAWGGYILQEGWARWDSSRQQLEHSVQEGQGGLVGHVDLVAGEKHTGVAVGMNAVQEPQQWGVLRHAAGPRALQASDPLQTRELLRDINRALNSPLPMTGAAYVRKLEAELAAGGTPGSTARYGSSSGGAFGGGGSGATMSAAEHSAKDLVASLERMLQQPAAAQPGRAAISALRQSQTAEVGAAGGSGGGTSSLARTSSSSFGRTASGLAFRSTTLSTEGGAFGTAPAAAGAAPSRWRLVADRAASFKPPRPSSGGGLGGWGGSGVWAGGDAAGSSSMQASPAADLLAEIDRVVSPTASPAASPSFSYLAPAHGSPTACAATLPFASLASPAASPAAAPLARLPPPAWQAAAQQQAQQLLALQAAEQAHQAQQQVQQQQECTPPGRPAAAGAAASRWNAVAAGPAACSSPGAASPVTTFGFAAPSPSPAAPLGLSSGGEVSVERVELPVQRFRLGAAPGGTRFDAEAAAVLGELARFGELERRCTALFNSQLEAALAAVYALPQGVAAAAAARAAGGSAAHS</sequence>
<comment type="caution">
    <text evidence="2">The sequence shown here is derived from an EMBL/GenBank/DDBJ whole genome shotgun (WGS) entry which is preliminary data.</text>
</comment>
<accession>A0A2P6V4S1</accession>
<evidence type="ECO:0000256" key="1">
    <source>
        <dbReference type="SAM" id="MobiDB-lite"/>
    </source>
</evidence>
<dbReference type="EMBL" id="LHPF02000029">
    <property type="protein sequence ID" value="PSC69093.1"/>
    <property type="molecule type" value="Genomic_DNA"/>
</dbReference>
<evidence type="ECO:0000313" key="3">
    <source>
        <dbReference type="Proteomes" id="UP000239649"/>
    </source>
</evidence>
<evidence type="ECO:0000313" key="2">
    <source>
        <dbReference type="EMBL" id="PSC69093.1"/>
    </source>
</evidence>
<feature type="region of interest" description="Disordered" evidence="1">
    <location>
        <begin position="277"/>
        <end position="297"/>
    </location>
</feature>
<protein>
    <submittedName>
        <fullName evidence="2">Uncharacterized protein</fullName>
    </submittedName>
</protein>
<feature type="compositionally biased region" description="Low complexity" evidence="1">
    <location>
        <begin position="288"/>
        <end position="297"/>
    </location>
</feature>
<organism evidence="2 3">
    <name type="scientific">Micractinium conductrix</name>
    <dbReference type="NCBI Taxonomy" id="554055"/>
    <lineage>
        <taxon>Eukaryota</taxon>
        <taxon>Viridiplantae</taxon>
        <taxon>Chlorophyta</taxon>
        <taxon>core chlorophytes</taxon>
        <taxon>Trebouxiophyceae</taxon>
        <taxon>Chlorellales</taxon>
        <taxon>Chlorellaceae</taxon>
        <taxon>Chlorella clade</taxon>
        <taxon>Micractinium</taxon>
    </lineage>
</organism>
<proteinExistence type="predicted"/>
<name>A0A2P6V4S1_9CHLO</name>
<dbReference type="AlphaFoldDB" id="A0A2P6V4S1"/>
<keyword evidence="3" id="KW-1185">Reference proteome</keyword>
<feature type="region of interest" description="Disordered" evidence="1">
    <location>
        <begin position="470"/>
        <end position="489"/>
    </location>
</feature>